<dbReference type="EMBL" id="CP049871">
    <property type="protein sequence ID" value="QIL02691.1"/>
    <property type="molecule type" value="Genomic_DNA"/>
</dbReference>
<sequence>MAEIERRRPSPPAELFKYVVSDRIDVLENALIRFSPPLNTNDIFEVRQTFDLIMGPKMQLLFEEAAAEADVDGGISDALRESPLSALNVDQAKQMMSAVTGANVEHLMRRLLGDFIAQMPAQMNAPENIDRLIDRVAGKQLLLSLSEKSDSSPMWAHYAGNSSGFVIAFDTSSDFFRRGENYELQGLHKVAYFDGRVPEIMDNPYGALISKQADWSYEREWRLYAKVEDASVITKVQHEQIHLVPFPHAAVRRVILGSRASDELKCSIKSLIERGYPGVHLTRATPDRRSATLIELPVED</sequence>
<reference evidence="1 2" key="1">
    <citation type="submission" date="2020-03" db="EMBL/GenBank/DDBJ databases">
        <title>Sphingomonas sp. nov., isolated from fish.</title>
        <authorList>
            <person name="Hyun D.-W."/>
            <person name="Bae J.-W."/>
        </authorList>
    </citation>
    <scope>NUCLEOTIDE SEQUENCE [LARGE SCALE GENOMIC DNA]</scope>
    <source>
        <strain evidence="1 2">HDW15C</strain>
    </source>
</reference>
<dbReference type="KEGG" id="ssin:G7078_07780"/>
<evidence type="ECO:0000313" key="2">
    <source>
        <dbReference type="Proteomes" id="UP000502502"/>
    </source>
</evidence>
<name>A0A6G7ZNZ1_9SPHN</name>
<keyword evidence="2" id="KW-1185">Reference proteome</keyword>
<dbReference type="Proteomes" id="UP000502502">
    <property type="component" value="Chromosome"/>
</dbReference>
<gene>
    <name evidence="1" type="ORF">G7078_07780</name>
</gene>
<dbReference type="Pfam" id="PF11185">
    <property type="entry name" value="DUF2971"/>
    <property type="match status" value="1"/>
</dbReference>
<accession>A0A6G7ZNZ1</accession>
<proteinExistence type="predicted"/>
<dbReference type="RefSeq" id="WP_166094714.1">
    <property type="nucleotide sequence ID" value="NZ_CP049871.1"/>
</dbReference>
<dbReference type="AlphaFoldDB" id="A0A6G7ZNZ1"/>
<evidence type="ECO:0000313" key="1">
    <source>
        <dbReference type="EMBL" id="QIL02691.1"/>
    </source>
</evidence>
<protein>
    <submittedName>
        <fullName evidence="1">DUF2971 domain-containing protein</fullName>
    </submittedName>
</protein>
<organism evidence="1 2">
    <name type="scientific">Sphingomonas sinipercae</name>
    <dbReference type="NCBI Taxonomy" id="2714944"/>
    <lineage>
        <taxon>Bacteria</taxon>
        <taxon>Pseudomonadati</taxon>
        <taxon>Pseudomonadota</taxon>
        <taxon>Alphaproteobacteria</taxon>
        <taxon>Sphingomonadales</taxon>
        <taxon>Sphingomonadaceae</taxon>
        <taxon>Sphingomonas</taxon>
    </lineage>
</organism>
<dbReference type="InterPro" id="IPR021352">
    <property type="entry name" value="DUF2971"/>
</dbReference>